<protein>
    <recommendedName>
        <fullName evidence="4">DUF4283 domain-containing protein</fullName>
    </recommendedName>
</protein>
<proteinExistence type="predicted"/>
<name>A0A438HTK0_VITVI</name>
<reference evidence="2 3" key="1">
    <citation type="journal article" date="2018" name="PLoS Genet.">
        <title>Population sequencing reveals clonal diversity and ancestral inbreeding in the grapevine cultivar Chardonnay.</title>
        <authorList>
            <person name="Roach M.J."/>
            <person name="Johnson D.L."/>
            <person name="Bohlmann J."/>
            <person name="van Vuuren H.J."/>
            <person name="Jones S.J."/>
            <person name="Pretorius I.S."/>
            <person name="Schmidt S.A."/>
            <person name="Borneman A.R."/>
        </authorList>
    </citation>
    <scope>NUCLEOTIDE SEQUENCE [LARGE SCALE GENOMIC DNA]</scope>
    <source>
        <strain evidence="3">cv. Chardonnay</strain>
        <tissue evidence="2">Leaf</tissue>
    </source>
</reference>
<dbReference type="AlphaFoldDB" id="A0A438HTK0"/>
<evidence type="ECO:0008006" key="4">
    <source>
        <dbReference type="Google" id="ProtNLM"/>
    </source>
</evidence>
<dbReference type="EMBL" id="QGNW01000180">
    <property type="protein sequence ID" value="RVW87794.1"/>
    <property type="molecule type" value="Genomic_DNA"/>
</dbReference>
<dbReference type="Proteomes" id="UP000288805">
    <property type="component" value="Unassembled WGS sequence"/>
</dbReference>
<organism evidence="2 3">
    <name type="scientific">Vitis vinifera</name>
    <name type="common">Grape</name>
    <dbReference type="NCBI Taxonomy" id="29760"/>
    <lineage>
        <taxon>Eukaryota</taxon>
        <taxon>Viridiplantae</taxon>
        <taxon>Streptophyta</taxon>
        <taxon>Embryophyta</taxon>
        <taxon>Tracheophyta</taxon>
        <taxon>Spermatophyta</taxon>
        <taxon>Magnoliopsida</taxon>
        <taxon>eudicotyledons</taxon>
        <taxon>Gunneridae</taxon>
        <taxon>Pentapetalae</taxon>
        <taxon>rosids</taxon>
        <taxon>Vitales</taxon>
        <taxon>Vitaceae</taxon>
        <taxon>Viteae</taxon>
        <taxon>Vitis</taxon>
    </lineage>
</organism>
<accession>A0A438HTK0</accession>
<evidence type="ECO:0000313" key="2">
    <source>
        <dbReference type="EMBL" id="RVW87794.1"/>
    </source>
</evidence>
<comment type="caution">
    <text evidence="2">The sequence shown here is derived from an EMBL/GenBank/DDBJ whole genome shotgun (WGS) entry which is preliminary data.</text>
</comment>
<sequence length="451" mass="48414">MAVVSLGGKCWFGVDSKTFEIFESIERGCGGNPLRLEPGVQPCRKTHPSHYSDPAPNSSGEALSIPSPFLCAQKPARPPGMWKVRDSPWCSLKEEESSTSSSCGRDLKGVSVGKEDSTVEAKFSGGPFILFEFEDAVEVERVLHSGEEPRGVGKNSGSSTASLGMSLCKNLGEACSRFVGVDEDTVERRNLQWARVLVGVRGWNFPSSLQVVVGSTCFVVQLWWETTPSISKVQPSWCCRGSRAKDEGEVGSRALRHAPSREWLKFALGKGMTMCTEMKGELCGAGSLGALLGLEKEALAARSRAMLGFVKGGSLKRLSLGKAQLEVGRACLLKGGENFHSSPKEVLHVRCPSFPSMVMGPPQGLDPCVSFPTASEANLKPLADIAILEEVLRFEGTLSSSHSFWGEGPSSSSSTPLWVPESPVLGGDCKGTTLIQKLRGGPLSGKRVHWR</sequence>
<gene>
    <name evidence="2" type="ORF">CK203_043940</name>
</gene>
<evidence type="ECO:0000313" key="3">
    <source>
        <dbReference type="Proteomes" id="UP000288805"/>
    </source>
</evidence>
<evidence type="ECO:0000256" key="1">
    <source>
        <dbReference type="SAM" id="MobiDB-lite"/>
    </source>
</evidence>
<feature type="region of interest" description="Disordered" evidence="1">
    <location>
        <begin position="42"/>
        <end position="61"/>
    </location>
</feature>